<evidence type="ECO:0000313" key="4">
    <source>
        <dbReference type="EMBL" id="WPL16989.1"/>
    </source>
</evidence>
<evidence type="ECO:0000313" key="5">
    <source>
        <dbReference type="Proteomes" id="UP001432180"/>
    </source>
</evidence>
<evidence type="ECO:0000256" key="1">
    <source>
        <dbReference type="ARBA" id="ARBA00004496"/>
    </source>
</evidence>
<dbReference type="Gene3D" id="3.30.1420.10">
    <property type="match status" value="1"/>
</dbReference>
<dbReference type="EC" id="2.8.1.-" evidence="4"/>
<dbReference type="EMBL" id="CP121472">
    <property type="protein sequence ID" value="WPL16989.1"/>
    <property type="molecule type" value="Genomic_DNA"/>
</dbReference>
<dbReference type="Proteomes" id="UP001432180">
    <property type="component" value="Chromosome"/>
</dbReference>
<keyword evidence="3" id="KW-0963">Cytoplasm</keyword>
<evidence type="ECO:0000256" key="2">
    <source>
        <dbReference type="ARBA" id="ARBA00005718"/>
    </source>
</evidence>
<dbReference type="InterPro" id="IPR025526">
    <property type="entry name" value="DsrC-like_dom_sf"/>
</dbReference>
<dbReference type="Gene3D" id="1.10.10.370">
    <property type="entry name" value="DsrC-like protein, C-terminal domain"/>
    <property type="match status" value="1"/>
</dbReference>
<reference evidence="4 5" key="1">
    <citation type="journal article" date="2023" name="Microorganisms">
        <title>Thiorhodovibrio frisius and Trv. litoralis spp. nov., Two Novel Members from a Clade of Fastidious Purple Sulfur Bacteria That Exhibit Unique Red-Shifted Light-Harvesting Capabilities.</title>
        <authorList>
            <person name="Methner A."/>
            <person name="Kuzyk S.B."/>
            <person name="Petersen J."/>
            <person name="Bauer S."/>
            <person name="Brinkmann H."/>
            <person name="Sichau K."/>
            <person name="Wanner G."/>
            <person name="Wolf J."/>
            <person name="Neumann-Schaal M."/>
            <person name="Henke P."/>
            <person name="Tank M."/>
            <person name="Sproer C."/>
            <person name="Bunk B."/>
            <person name="Overmann J."/>
        </authorList>
    </citation>
    <scope>NUCLEOTIDE SEQUENCE [LARGE SCALE GENOMIC DNA]</scope>
    <source>
        <strain evidence="4 5">DSM 6702</strain>
    </source>
</reference>
<organism evidence="4 5">
    <name type="scientific">Thiorhodovibrio winogradskyi</name>
    <dbReference type="NCBI Taxonomy" id="77007"/>
    <lineage>
        <taxon>Bacteria</taxon>
        <taxon>Pseudomonadati</taxon>
        <taxon>Pseudomonadota</taxon>
        <taxon>Gammaproteobacteria</taxon>
        <taxon>Chromatiales</taxon>
        <taxon>Chromatiaceae</taxon>
        <taxon>Thiorhodovibrio</taxon>
    </lineage>
</organism>
<dbReference type="NCBIfam" id="TIGR03342">
    <property type="entry name" value="dsrC_tusE_dsvC"/>
    <property type="match status" value="1"/>
</dbReference>
<comment type="similarity">
    <text evidence="2">Belongs to the DsrC/TusE family.</text>
</comment>
<keyword evidence="4" id="KW-0808">Transferase</keyword>
<proteinExistence type="inferred from homology"/>
<dbReference type="PANTHER" id="PTHR37010:SF1">
    <property type="entry name" value="SULFURTRANSFERASE TUSE"/>
    <property type="match status" value="1"/>
</dbReference>
<comment type="subcellular location">
    <subcellularLocation>
        <location evidence="1">Cytoplasm</location>
    </subcellularLocation>
</comment>
<name>A0ABZ0S8Y2_9GAMM</name>
<gene>
    <name evidence="4" type="primary">tusE_5</name>
    <name evidence="4" type="ORF">Thiowin_01971</name>
</gene>
<dbReference type="GO" id="GO:0016740">
    <property type="term" value="F:transferase activity"/>
    <property type="evidence" value="ECO:0007669"/>
    <property type="project" value="UniProtKB-KW"/>
</dbReference>
<evidence type="ECO:0000256" key="3">
    <source>
        <dbReference type="ARBA" id="ARBA00022490"/>
    </source>
</evidence>
<dbReference type="InterPro" id="IPR043163">
    <property type="entry name" value="DsrC-like_N"/>
</dbReference>
<keyword evidence="5" id="KW-1185">Reference proteome</keyword>
<dbReference type="InterPro" id="IPR007453">
    <property type="entry name" value="DsrC/TusE"/>
</dbReference>
<accession>A0ABZ0S8Y2</accession>
<dbReference type="PANTHER" id="PTHR37010">
    <property type="entry name" value="SULFURTRANSFERASE TUSE"/>
    <property type="match status" value="1"/>
</dbReference>
<sequence>MPEHASSVPRRSMDRAMAFPEQFATEILIDHSNHEDQAETDAQGYLRDPADWSETFARIQAAREGLRLTPRHWAVIRHLRGCYARHGLPMSCLDLDTILHFRARWPRAAGQPRWFPDLFPAGGLSEQGHRLAGLPRGKSLIGLRLNQSTFPT</sequence>
<dbReference type="InterPro" id="IPR042072">
    <property type="entry name" value="DsrC-like_C"/>
</dbReference>
<dbReference type="Pfam" id="PF04358">
    <property type="entry name" value="DsrC"/>
    <property type="match status" value="1"/>
</dbReference>
<protein>
    <submittedName>
        <fullName evidence="4">Sulfurtransferase TusE</fullName>
        <ecNumber evidence="4">2.8.1.-</ecNumber>
    </submittedName>
</protein>
<dbReference type="SUPFAM" id="SSF69721">
    <property type="entry name" value="DsrC, the gamma subunit of dissimilatory sulfite reductase"/>
    <property type="match status" value="1"/>
</dbReference>